<dbReference type="AlphaFoldDB" id="A0A6A5FBW4"/>
<sequence>MLRTQELKVEISFKNCQQREQHEFSSIQKCLRLDNAVVSPYNTVMSGTVRQITVATDPSTPYILRVDWAVDLGAGFTLALTDGNSAWIGEVSEDEVTREVNDMGATRERYVEDLFQALIGGEGGRRGGDKEAYSFHITPDHCHLSYQKICNEISVHLGSVELQPAPDPLELNREMICLSLKRSTGLKSKNCQLLEENRRLKQEHQRILRELEQQVEDKEMLEGALYSRFVMVLNEKKAKIRCLQDALRQLQQTDDQQRDEDGRQSDNNTIHCEDDSQDTRHEAVESIHSSQEPTILITGRNLVCHGISVDRTFSDEEDEQPSQKRRLCHTPSPEPSEQE</sequence>
<evidence type="ECO:0000256" key="3">
    <source>
        <dbReference type="ARBA" id="ARBA00023172"/>
    </source>
</evidence>
<dbReference type="InterPro" id="IPR053962">
    <property type="entry name" value="XRCC4_CC"/>
</dbReference>
<keyword evidence="3" id="KW-0233">DNA recombination</keyword>
<dbReference type="InterPro" id="IPR014751">
    <property type="entry name" value="XRCC4-like_C"/>
</dbReference>
<dbReference type="GO" id="GO:0006303">
    <property type="term" value="P:double-strand break repair via nonhomologous end joining"/>
    <property type="evidence" value="ECO:0007669"/>
    <property type="project" value="UniProtKB-ARBA"/>
</dbReference>
<evidence type="ECO:0000313" key="11">
    <source>
        <dbReference type="Proteomes" id="UP000465112"/>
    </source>
</evidence>
<dbReference type="GO" id="GO:0033152">
    <property type="term" value="P:immunoglobulin V(D)J recombination"/>
    <property type="evidence" value="ECO:0007669"/>
    <property type="project" value="TreeGrafter"/>
</dbReference>
<dbReference type="InterPro" id="IPR009089">
    <property type="entry name" value="XRCC4_N_sf"/>
</dbReference>
<feature type="compositionally biased region" description="Basic and acidic residues" evidence="7">
    <location>
        <begin position="255"/>
        <end position="264"/>
    </location>
</feature>
<dbReference type="InterPro" id="IPR053961">
    <property type="entry name" value="XRCC4_N"/>
</dbReference>
<feature type="compositionally biased region" description="Basic and acidic residues" evidence="7">
    <location>
        <begin position="271"/>
        <end position="285"/>
    </location>
</feature>
<comment type="subcellular location">
    <subcellularLocation>
        <location evidence="1">Nucleus</location>
    </subcellularLocation>
</comment>
<dbReference type="GO" id="GO:0003677">
    <property type="term" value="F:DNA binding"/>
    <property type="evidence" value="ECO:0007669"/>
    <property type="project" value="InterPro"/>
</dbReference>
<feature type="region of interest" description="Disordered" evidence="7">
    <location>
        <begin position="251"/>
        <end position="292"/>
    </location>
</feature>
<accession>A0A6A5FBW4</accession>
<keyword evidence="2" id="KW-0227">DNA damage</keyword>
<name>A0A6A5FBW4_PERFL</name>
<dbReference type="SUPFAM" id="SSF50809">
    <property type="entry name" value="XRCC4, N-terminal domain"/>
    <property type="match status" value="1"/>
</dbReference>
<feature type="domain" description="XRCC4 coiled-coil" evidence="9">
    <location>
        <begin position="167"/>
        <end position="243"/>
    </location>
</feature>
<gene>
    <name evidence="10" type="ORF">PFLUV_G00069310</name>
</gene>
<organism evidence="10 11">
    <name type="scientific">Perca fluviatilis</name>
    <name type="common">European perch</name>
    <dbReference type="NCBI Taxonomy" id="8168"/>
    <lineage>
        <taxon>Eukaryota</taxon>
        <taxon>Metazoa</taxon>
        <taxon>Chordata</taxon>
        <taxon>Craniata</taxon>
        <taxon>Vertebrata</taxon>
        <taxon>Euteleostomi</taxon>
        <taxon>Actinopterygii</taxon>
        <taxon>Neopterygii</taxon>
        <taxon>Teleostei</taxon>
        <taxon>Neoteleostei</taxon>
        <taxon>Acanthomorphata</taxon>
        <taxon>Eupercaria</taxon>
        <taxon>Perciformes</taxon>
        <taxon>Percoidei</taxon>
        <taxon>Percidae</taxon>
        <taxon>Percinae</taxon>
        <taxon>Perca</taxon>
    </lineage>
</organism>
<evidence type="ECO:0000259" key="8">
    <source>
        <dbReference type="Pfam" id="PF06632"/>
    </source>
</evidence>
<dbReference type="InterPro" id="IPR038051">
    <property type="entry name" value="XRCC4-like_N_sf"/>
</dbReference>
<proteinExistence type="inferred from homology"/>
<dbReference type="PANTHER" id="PTHR28559:SF1">
    <property type="entry name" value="DNA REPAIR PROTEIN XRCC4"/>
    <property type="match status" value="1"/>
</dbReference>
<evidence type="ECO:0000256" key="2">
    <source>
        <dbReference type="ARBA" id="ARBA00022763"/>
    </source>
</evidence>
<dbReference type="GO" id="GO:0010165">
    <property type="term" value="P:response to X-ray"/>
    <property type="evidence" value="ECO:0007669"/>
    <property type="project" value="TreeGrafter"/>
</dbReference>
<dbReference type="Gene3D" id="1.20.5.370">
    <property type="match status" value="1"/>
</dbReference>
<dbReference type="Pfam" id="PF21924">
    <property type="entry name" value="XRCC4_CC"/>
    <property type="match status" value="1"/>
</dbReference>
<dbReference type="InterPro" id="IPR010585">
    <property type="entry name" value="DNA_repair_prot_XRCC4"/>
</dbReference>
<dbReference type="GO" id="GO:0032807">
    <property type="term" value="C:DNA ligase IV complex"/>
    <property type="evidence" value="ECO:0007669"/>
    <property type="project" value="TreeGrafter"/>
</dbReference>
<evidence type="ECO:0000256" key="5">
    <source>
        <dbReference type="ARBA" id="ARBA00023242"/>
    </source>
</evidence>
<evidence type="ECO:0000256" key="6">
    <source>
        <dbReference type="ARBA" id="ARBA00025728"/>
    </source>
</evidence>
<feature type="domain" description="XRCC4 N-terminal" evidence="8">
    <location>
        <begin position="61"/>
        <end position="163"/>
    </location>
</feature>
<keyword evidence="11" id="KW-1185">Reference proteome</keyword>
<evidence type="ECO:0000256" key="4">
    <source>
        <dbReference type="ARBA" id="ARBA00023204"/>
    </source>
</evidence>
<dbReference type="OrthoDB" id="8064436at2759"/>
<dbReference type="SUPFAM" id="SSF58022">
    <property type="entry name" value="XRCC4, C-terminal oligomerization domain"/>
    <property type="match status" value="1"/>
</dbReference>
<reference evidence="10 11" key="1">
    <citation type="submission" date="2019-06" db="EMBL/GenBank/DDBJ databases">
        <title>A chromosome-scale genome assembly of the European perch, Perca fluviatilis.</title>
        <authorList>
            <person name="Roques C."/>
            <person name="Zahm M."/>
            <person name="Cabau C."/>
            <person name="Klopp C."/>
            <person name="Bouchez O."/>
            <person name="Donnadieu C."/>
            <person name="Kuhl H."/>
            <person name="Gislard M."/>
            <person name="Guendouz S."/>
            <person name="Journot L."/>
            <person name="Haffray P."/>
            <person name="Bestin A."/>
            <person name="Morvezen R."/>
            <person name="Feron R."/>
            <person name="Wen M."/>
            <person name="Jouanno E."/>
            <person name="Herpin A."/>
            <person name="Schartl M."/>
            <person name="Postlethwait J."/>
            <person name="Schaerlinger B."/>
            <person name="Chardard D."/>
            <person name="Lecocq T."/>
            <person name="Poncet C."/>
            <person name="Jaffrelo L."/>
            <person name="Lampietro C."/>
            <person name="Guiguen Y."/>
        </authorList>
    </citation>
    <scope>NUCLEOTIDE SEQUENCE [LARGE SCALE GENOMIC DNA]</scope>
    <source>
        <tissue evidence="10">Blood</tissue>
    </source>
</reference>
<evidence type="ECO:0000259" key="9">
    <source>
        <dbReference type="Pfam" id="PF21924"/>
    </source>
</evidence>
<evidence type="ECO:0000256" key="1">
    <source>
        <dbReference type="ARBA" id="ARBA00004123"/>
    </source>
</evidence>
<evidence type="ECO:0000313" key="10">
    <source>
        <dbReference type="EMBL" id="KAF1389039.1"/>
    </source>
</evidence>
<dbReference type="Proteomes" id="UP000465112">
    <property type="component" value="Chromosome 6"/>
</dbReference>
<protein>
    <recommendedName>
        <fullName evidence="12">DNA repair protein XRCC4</fullName>
    </recommendedName>
</protein>
<evidence type="ECO:0008006" key="12">
    <source>
        <dbReference type="Google" id="ProtNLM"/>
    </source>
</evidence>
<comment type="caution">
    <text evidence="10">The sequence shown here is derived from an EMBL/GenBank/DDBJ whole genome shotgun (WGS) entry which is preliminary data.</text>
</comment>
<keyword evidence="4" id="KW-0234">DNA repair</keyword>
<dbReference type="GO" id="GO:0005958">
    <property type="term" value="C:DNA-dependent protein kinase-DNA ligase 4 complex"/>
    <property type="evidence" value="ECO:0007669"/>
    <property type="project" value="TreeGrafter"/>
</dbReference>
<evidence type="ECO:0000256" key="7">
    <source>
        <dbReference type="SAM" id="MobiDB-lite"/>
    </source>
</evidence>
<keyword evidence="5" id="KW-0539">Nucleus</keyword>
<dbReference type="Gene3D" id="2.170.210.10">
    <property type="entry name" value="DNA double-strand break repair and VJ recombination XRCC4, N-terminal"/>
    <property type="match status" value="1"/>
</dbReference>
<dbReference type="PANTHER" id="PTHR28559">
    <property type="entry name" value="DNA REPAIR PROTEIN XRCC4"/>
    <property type="match status" value="1"/>
</dbReference>
<comment type="similarity">
    <text evidence="6">Belongs to the XRCC4-XLF family. XRCC4 subfamily.</text>
</comment>
<dbReference type="EMBL" id="VHII01000006">
    <property type="protein sequence ID" value="KAF1389039.1"/>
    <property type="molecule type" value="Genomic_DNA"/>
</dbReference>
<dbReference type="Pfam" id="PF06632">
    <property type="entry name" value="XRCC4"/>
    <property type="match status" value="1"/>
</dbReference>
<feature type="region of interest" description="Disordered" evidence="7">
    <location>
        <begin position="312"/>
        <end position="339"/>
    </location>
</feature>